<comment type="caution">
    <text evidence="1">The sequence shown here is derived from an EMBL/GenBank/DDBJ whole genome shotgun (WGS) entry which is preliminary data.</text>
</comment>
<sequence>MDVINLQPTHHLSTTTCLLLCLPTKHISLQFIHPTFLLYKPQPSATLNSIIISSPNSHPHTYIYIH</sequence>
<reference evidence="2" key="1">
    <citation type="journal article" date="2022" name="Mol. Ecol. Resour.">
        <title>The genomes of chicory, endive, great burdock and yacon provide insights into Asteraceae palaeo-polyploidization history and plant inulin production.</title>
        <authorList>
            <person name="Fan W."/>
            <person name="Wang S."/>
            <person name="Wang H."/>
            <person name="Wang A."/>
            <person name="Jiang F."/>
            <person name="Liu H."/>
            <person name="Zhao H."/>
            <person name="Xu D."/>
            <person name="Zhang Y."/>
        </authorList>
    </citation>
    <scope>NUCLEOTIDE SEQUENCE [LARGE SCALE GENOMIC DNA]</scope>
    <source>
        <strain evidence="2">cv. Niubang</strain>
    </source>
</reference>
<dbReference type="EMBL" id="CM042049">
    <property type="protein sequence ID" value="KAI3748417.1"/>
    <property type="molecule type" value="Genomic_DNA"/>
</dbReference>
<gene>
    <name evidence="1" type="ORF">L6452_11463</name>
</gene>
<reference evidence="1 2" key="2">
    <citation type="journal article" date="2022" name="Mol. Ecol. Resour.">
        <title>The genomes of chicory, endive, great burdock and yacon provide insights into Asteraceae paleo-polyploidization history and plant inulin production.</title>
        <authorList>
            <person name="Fan W."/>
            <person name="Wang S."/>
            <person name="Wang H."/>
            <person name="Wang A."/>
            <person name="Jiang F."/>
            <person name="Liu H."/>
            <person name="Zhao H."/>
            <person name="Xu D."/>
            <person name="Zhang Y."/>
        </authorList>
    </citation>
    <scope>NUCLEOTIDE SEQUENCE [LARGE SCALE GENOMIC DNA]</scope>
    <source>
        <strain evidence="2">cv. Niubang</strain>
    </source>
</reference>
<proteinExistence type="predicted"/>
<organism evidence="1 2">
    <name type="scientific">Arctium lappa</name>
    <name type="common">Greater burdock</name>
    <name type="synonym">Lappa major</name>
    <dbReference type="NCBI Taxonomy" id="4217"/>
    <lineage>
        <taxon>Eukaryota</taxon>
        <taxon>Viridiplantae</taxon>
        <taxon>Streptophyta</taxon>
        <taxon>Embryophyta</taxon>
        <taxon>Tracheophyta</taxon>
        <taxon>Spermatophyta</taxon>
        <taxon>Magnoliopsida</taxon>
        <taxon>eudicotyledons</taxon>
        <taxon>Gunneridae</taxon>
        <taxon>Pentapetalae</taxon>
        <taxon>asterids</taxon>
        <taxon>campanulids</taxon>
        <taxon>Asterales</taxon>
        <taxon>Asteraceae</taxon>
        <taxon>Carduoideae</taxon>
        <taxon>Cardueae</taxon>
        <taxon>Arctiinae</taxon>
        <taxon>Arctium</taxon>
    </lineage>
</organism>
<accession>A0ACB9DPD2</accession>
<keyword evidence="2" id="KW-1185">Reference proteome</keyword>
<dbReference type="Proteomes" id="UP001055879">
    <property type="component" value="Linkage Group LG03"/>
</dbReference>
<name>A0ACB9DPD2_ARCLA</name>
<evidence type="ECO:0000313" key="1">
    <source>
        <dbReference type="EMBL" id="KAI3748417.1"/>
    </source>
</evidence>
<evidence type="ECO:0000313" key="2">
    <source>
        <dbReference type="Proteomes" id="UP001055879"/>
    </source>
</evidence>
<protein>
    <submittedName>
        <fullName evidence="1">Uncharacterized protein</fullName>
    </submittedName>
</protein>